<reference evidence="1" key="1">
    <citation type="submission" date="2012-11" db="EMBL/GenBank/DDBJ databases">
        <title>Dependencies among metagenomic species, viruses, plasmids and units of genetic variation.</title>
        <authorList>
            <person name="Nielsen H.B."/>
            <person name="Almeida M."/>
            <person name="Juncker A.S."/>
            <person name="Rasmussen S."/>
            <person name="Li J."/>
            <person name="Sunagawa S."/>
            <person name="Plichta D."/>
            <person name="Gautier L."/>
            <person name="Le Chatelier E."/>
            <person name="Peletier E."/>
            <person name="Bonde I."/>
            <person name="Nielsen T."/>
            <person name="Manichanh C."/>
            <person name="Arumugam M."/>
            <person name="Batto J."/>
            <person name="Santos M.B.Q.D."/>
            <person name="Blom N."/>
            <person name="Borruel N."/>
            <person name="Burgdorf K.S."/>
            <person name="Boumezbeur F."/>
            <person name="Casellas F."/>
            <person name="Dore J."/>
            <person name="Guarner F."/>
            <person name="Hansen T."/>
            <person name="Hildebrand F."/>
            <person name="Kaas R.S."/>
            <person name="Kennedy S."/>
            <person name="Kristiansen K."/>
            <person name="Kultima J.R."/>
            <person name="Leonard P."/>
            <person name="Levenez F."/>
            <person name="Lund O."/>
            <person name="Moumen B."/>
            <person name="Le Paslier D."/>
            <person name="Pons N."/>
            <person name="Pedersen O."/>
            <person name="Prifti E."/>
            <person name="Qin J."/>
            <person name="Raes J."/>
            <person name="Tap J."/>
            <person name="Tims S."/>
            <person name="Ussery D.W."/>
            <person name="Yamada T."/>
            <person name="MetaHit consortium"/>
            <person name="Renault P."/>
            <person name="Sicheritz-Ponten T."/>
            <person name="Bork P."/>
            <person name="Wang J."/>
            <person name="Brunak S."/>
            <person name="Ehrlich S.D."/>
        </authorList>
    </citation>
    <scope>NUCLEOTIDE SEQUENCE [LARGE SCALE GENOMIC DNA]</scope>
</reference>
<dbReference type="InterPro" id="IPR053735">
    <property type="entry name" value="Type_III_TA_endoRNase"/>
</dbReference>
<dbReference type="EMBL" id="CBIN010000067">
    <property type="protein sequence ID" value="CDE22281.1"/>
    <property type="molecule type" value="Genomic_DNA"/>
</dbReference>
<dbReference type="GO" id="GO:0004521">
    <property type="term" value="F:RNA endonuclease activity"/>
    <property type="evidence" value="ECO:0007669"/>
    <property type="project" value="InterPro"/>
</dbReference>
<dbReference type="GO" id="GO:0003723">
    <property type="term" value="F:RNA binding"/>
    <property type="evidence" value="ECO:0007669"/>
    <property type="project" value="InterPro"/>
</dbReference>
<name>R7G5R5_9FIRM</name>
<dbReference type="AlphaFoldDB" id="R7G5R5"/>
<evidence type="ECO:0000313" key="2">
    <source>
        <dbReference type="Proteomes" id="UP000018093"/>
    </source>
</evidence>
<dbReference type="Proteomes" id="UP000018093">
    <property type="component" value="Unassembled WGS sequence"/>
</dbReference>
<dbReference type="InterPro" id="IPR025911">
    <property type="entry name" value="ToxN/AbiQ_toxin"/>
</dbReference>
<accession>R7G5R5</accession>
<protein>
    <recommendedName>
        <fullName evidence="3">Type III toxin-antitoxin system ToxN/AbiQ family toxin</fullName>
    </recommendedName>
</protein>
<proteinExistence type="predicted"/>
<dbReference type="Pfam" id="PF13958">
    <property type="entry name" value="ToxN_toxin"/>
    <property type="match status" value="1"/>
</dbReference>
<evidence type="ECO:0008006" key="3">
    <source>
        <dbReference type="Google" id="ProtNLM"/>
    </source>
</evidence>
<evidence type="ECO:0000313" key="1">
    <source>
        <dbReference type="EMBL" id="CDE22281.1"/>
    </source>
</evidence>
<gene>
    <name evidence="1" type="ORF">BN631_00919</name>
</gene>
<dbReference type="Gene3D" id="3.10.129.130">
    <property type="match status" value="1"/>
</dbReference>
<sequence>MHFIKIKEEYIQFLKTKEHRIPDQDYGEGRYKPFYILAAMRGQDVFYVTQVTSPKERHSYMKDDVDFKKIYHPSSGKLIGATNLNYMFPVLPEHVEHLKFSDLQEILQSEQKVRRLADIKHQLDKMDLFTDFKKLYYLKYQNPQSKLAQRTLDFKTLEANMIEFKLKEQFQRDDIQVERSEDFSTFFIQTGNQRLTYSKSILNDMYGFLCDVNEELSEPLQQQKENNMEL</sequence>
<dbReference type="RefSeq" id="WP_022420303.1">
    <property type="nucleotide sequence ID" value="NZ_FR898571.1"/>
</dbReference>
<comment type="caution">
    <text evidence="1">The sequence shown here is derived from an EMBL/GenBank/DDBJ whole genome shotgun (WGS) entry which is preliminary data.</text>
</comment>
<organism evidence="1 2">
    <name type="scientific">Amedibacillus dolichus CAG:375</name>
    <dbReference type="NCBI Taxonomy" id="1263076"/>
    <lineage>
        <taxon>Bacteria</taxon>
        <taxon>Bacillati</taxon>
        <taxon>Bacillota</taxon>
        <taxon>Erysipelotrichia</taxon>
        <taxon>Erysipelotrichales</taxon>
        <taxon>Erysipelotrichaceae</taxon>
        <taxon>Amedibacillus</taxon>
    </lineage>
</organism>